<dbReference type="NCBIfam" id="NF008284">
    <property type="entry name" value="PRK11062.1"/>
    <property type="match status" value="1"/>
</dbReference>
<keyword evidence="5" id="KW-0804">Transcription</keyword>
<protein>
    <submittedName>
        <fullName evidence="7">Transcriptional activator NhaR</fullName>
    </submittedName>
</protein>
<keyword evidence="4" id="KW-0010">Activator</keyword>
<evidence type="ECO:0000313" key="8">
    <source>
        <dbReference type="Proteomes" id="UP000802098"/>
    </source>
</evidence>
<comment type="similarity">
    <text evidence="1">Belongs to the LysR transcriptional regulatory family.</text>
</comment>
<dbReference type="PANTHER" id="PTHR30293:SF2">
    <property type="entry name" value="TRANSCRIPTIONAL ACTIVATOR PROTEIN NHAR"/>
    <property type="match status" value="1"/>
</dbReference>
<sequence length="317" mass="34228">MNYKHLHYFLQVAETGSVAAASRQLHLTPQTISGQIQLLADRLGGPLFEKVGRRLELTDTGHLALGYAREIFSLGAELEAAVRERTLKGRTLEFRVGVADAVPKSIAYHLVEPALKVAQPVRIVCREWRLDRLLSELAMHTLDLVIADAPVPHSVSVKAFSHHLGGSAIGVFAAPSLLAAGEPPFPACLDGAPLLMPGEDTAVGKRLRAWFESQGLGPRVVAEFDDSALAQEFGRQGVGYLLAPAVLADEIQSRLQVRCVGTIDEVREDFYAISVERRITHPCVLAITRSARAELFHTLQGGRGARAAARRAGEAGA</sequence>
<dbReference type="Pfam" id="PF03466">
    <property type="entry name" value="LysR_substrate"/>
    <property type="match status" value="1"/>
</dbReference>
<dbReference type="InterPro" id="IPR000847">
    <property type="entry name" value="LysR_HTH_N"/>
</dbReference>
<evidence type="ECO:0000259" key="6">
    <source>
        <dbReference type="PROSITE" id="PS50931"/>
    </source>
</evidence>
<evidence type="ECO:0000256" key="3">
    <source>
        <dbReference type="ARBA" id="ARBA00023125"/>
    </source>
</evidence>
<proteinExistence type="inferred from homology"/>
<organism evidence="7 8">
    <name type="scientific">Rubrivivax benzoatilyticus</name>
    <dbReference type="NCBI Taxonomy" id="316997"/>
    <lineage>
        <taxon>Bacteria</taxon>
        <taxon>Pseudomonadati</taxon>
        <taxon>Pseudomonadota</taxon>
        <taxon>Betaproteobacteria</taxon>
        <taxon>Burkholderiales</taxon>
        <taxon>Sphaerotilaceae</taxon>
        <taxon>Rubrivivax</taxon>
    </lineage>
</organism>
<dbReference type="RefSeq" id="WP_009857982.1">
    <property type="nucleotide sequence ID" value="NZ_JAAOCD010000012.1"/>
</dbReference>
<evidence type="ECO:0000256" key="2">
    <source>
        <dbReference type="ARBA" id="ARBA00023015"/>
    </source>
</evidence>
<dbReference type="SUPFAM" id="SSF53850">
    <property type="entry name" value="Periplasmic binding protein-like II"/>
    <property type="match status" value="1"/>
</dbReference>
<keyword evidence="8" id="KW-1185">Reference proteome</keyword>
<dbReference type="Gene3D" id="3.40.190.290">
    <property type="match status" value="1"/>
</dbReference>
<dbReference type="Pfam" id="PF00126">
    <property type="entry name" value="HTH_1"/>
    <property type="match status" value="1"/>
</dbReference>
<dbReference type="Proteomes" id="UP000802098">
    <property type="component" value="Unassembled WGS sequence"/>
</dbReference>
<evidence type="ECO:0000256" key="5">
    <source>
        <dbReference type="ARBA" id="ARBA00023163"/>
    </source>
</evidence>
<dbReference type="InterPro" id="IPR036388">
    <property type="entry name" value="WH-like_DNA-bd_sf"/>
</dbReference>
<accession>A0ABX0HZ16</accession>
<name>A0ABX0HZ16_9BURK</name>
<dbReference type="InterPro" id="IPR005119">
    <property type="entry name" value="LysR_subst-bd"/>
</dbReference>
<evidence type="ECO:0000256" key="4">
    <source>
        <dbReference type="ARBA" id="ARBA00023159"/>
    </source>
</evidence>
<dbReference type="PROSITE" id="PS50931">
    <property type="entry name" value="HTH_LYSR"/>
    <property type="match status" value="1"/>
</dbReference>
<reference evidence="7 8" key="1">
    <citation type="submission" date="2020-03" db="EMBL/GenBank/DDBJ databases">
        <title>Rubrivivax benzoatilyticus JA2 (sequenced after 10 years sub-culturing).</title>
        <authorList>
            <person name="Gupta D."/>
            <person name="Chintalapati S."/>
            <person name="Chintalapati V.R."/>
        </authorList>
    </citation>
    <scope>NUCLEOTIDE SEQUENCE [LARGE SCALE GENOMIC DNA]</scope>
    <source>
        <strain evidence="7 8">JA2-Mal</strain>
    </source>
</reference>
<comment type="caution">
    <text evidence="7">The sequence shown here is derived from an EMBL/GenBank/DDBJ whole genome shotgun (WGS) entry which is preliminary data.</text>
</comment>
<gene>
    <name evidence="7" type="primary">nhaR</name>
    <name evidence="7" type="ORF">G7087_17845</name>
</gene>
<keyword evidence="3" id="KW-0238">DNA-binding</keyword>
<dbReference type="InterPro" id="IPR036390">
    <property type="entry name" value="WH_DNA-bd_sf"/>
</dbReference>
<evidence type="ECO:0000256" key="1">
    <source>
        <dbReference type="ARBA" id="ARBA00009437"/>
    </source>
</evidence>
<dbReference type="SUPFAM" id="SSF46785">
    <property type="entry name" value="Winged helix' DNA-binding domain"/>
    <property type="match status" value="1"/>
</dbReference>
<feature type="domain" description="HTH lysR-type" evidence="6">
    <location>
        <begin position="1"/>
        <end position="58"/>
    </location>
</feature>
<keyword evidence="2" id="KW-0805">Transcription regulation</keyword>
<dbReference type="EMBL" id="JAAOCD010000012">
    <property type="protein sequence ID" value="NHL00251.1"/>
    <property type="molecule type" value="Genomic_DNA"/>
</dbReference>
<evidence type="ECO:0000313" key="7">
    <source>
        <dbReference type="EMBL" id="NHL00251.1"/>
    </source>
</evidence>
<dbReference type="PANTHER" id="PTHR30293">
    <property type="entry name" value="TRANSCRIPTIONAL REGULATORY PROTEIN NAC-RELATED"/>
    <property type="match status" value="1"/>
</dbReference>
<dbReference type="Gene3D" id="1.10.10.10">
    <property type="entry name" value="Winged helix-like DNA-binding domain superfamily/Winged helix DNA-binding domain"/>
    <property type="match status" value="1"/>
</dbReference>